<evidence type="ECO:0000256" key="6">
    <source>
        <dbReference type="ARBA" id="ARBA00023145"/>
    </source>
</evidence>
<feature type="transmembrane region" description="Helical" evidence="12">
    <location>
        <begin position="112"/>
        <end position="131"/>
    </location>
</feature>
<dbReference type="InterPro" id="IPR021277">
    <property type="entry name" value="DUF2610"/>
</dbReference>
<protein>
    <submittedName>
        <fullName evidence="13">Phosphatidylserine decarboxylase proenzyme</fullName>
    </submittedName>
</protein>
<evidence type="ECO:0000256" key="12">
    <source>
        <dbReference type="SAM" id="Phobius"/>
    </source>
</evidence>
<dbReference type="Pfam" id="PF02666">
    <property type="entry name" value="PS_Dcarbxylase"/>
    <property type="match status" value="1"/>
</dbReference>
<comment type="caution">
    <text evidence="13">The sequence shown here is derived from an EMBL/GenBank/DDBJ whole genome shotgun (WGS) entry which is preliminary data.</text>
</comment>
<dbReference type="OrthoDB" id="10061965at2759"/>
<feature type="compositionally biased region" description="Basic and acidic residues" evidence="11">
    <location>
        <begin position="82"/>
        <end position="99"/>
    </location>
</feature>
<dbReference type="HAMAP" id="MF_00664">
    <property type="entry name" value="PS_decarb_PSD_A"/>
    <property type="match status" value="1"/>
</dbReference>
<dbReference type="NCBIfam" id="NF003681">
    <property type="entry name" value="PRK05305.2-1"/>
    <property type="match status" value="1"/>
</dbReference>
<gene>
    <name evidence="13" type="primary">psd</name>
    <name evidence="13" type="ORF">Bhyg_00269</name>
</gene>
<evidence type="ECO:0000256" key="9">
    <source>
        <dbReference type="ARBA" id="ARBA00023264"/>
    </source>
</evidence>
<keyword evidence="12" id="KW-1133">Transmembrane helix</keyword>
<evidence type="ECO:0000256" key="1">
    <source>
        <dbReference type="ARBA" id="ARBA00022475"/>
    </source>
</evidence>
<accession>A0A9Q0S5R9</accession>
<dbReference type="PANTHER" id="PTHR35809:SF1">
    <property type="entry name" value="ARCHAETIDYLSERINE DECARBOXYLASE PROENZYME-RELATED"/>
    <property type="match status" value="1"/>
</dbReference>
<evidence type="ECO:0000313" key="14">
    <source>
        <dbReference type="Proteomes" id="UP001151699"/>
    </source>
</evidence>
<dbReference type="EMBL" id="WJQU01000001">
    <property type="protein sequence ID" value="KAJ6645068.1"/>
    <property type="molecule type" value="Genomic_DNA"/>
</dbReference>
<keyword evidence="12" id="KW-0812">Transmembrane</keyword>
<evidence type="ECO:0000256" key="10">
    <source>
        <dbReference type="ARBA" id="ARBA00023317"/>
    </source>
</evidence>
<dbReference type="InterPro" id="IPR003817">
    <property type="entry name" value="PS_Dcarbxylase"/>
</dbReference>
<keyword evidence="10" id="KW-0670">Pyruvate</keyword>
<dbReference type="NCBIfam" id="NF003679">
    <property type="entry name" value="PRK05305.1-3"/>
    <property type="match status" value="1"/>
</dbReference>
<dbReference type="NCBIfam" id="NF003678">
    <property type="entry name" value="PRK05305.1-2"/>
    <property type="match status" value="1"/>
</dbReference>
<evidence type="ECO:0000256" key="5">
    <source>
        <dbReference type="ARBA" id="ARBA00023136"/>
    </source>
</evidence>
<keyword evidence="3" id="KW-0210">Decarboxylase</keyword>
<name>A0A9Q0S5R9_9DIPT</name>
<dbReference type="Pfam" id="PF11020">
    <property type="entry name" value="DUF2610"/>
    <property type="match status" value="1"/>
</dbReference>
<feature type="non-terminal residue" evidence="13">
    <location>
        <position position="332"/>
    </location>
</feature>
<dbReference type="InterPro" id="IPR033175">
    <property type="entry name" value="PSD-A"/>
</dbReference>
<keyword evidence="6" id="KW-0865">Zymogen</keyword>
<evidence type="ECO:0000256" key="4">
    <source>
        <dbReference type="ARBA" id="ARBA00023098"/>
    </source>
</evidence>
<reference evidence="13" key="1">
    <citation type="submission" date="2022-07" db="EMBL/GenBank/DDBJ databases">
        <authorList>
            <person name="Trinca V."/>
            <person name="Uliana J.V.C."/>
            <person name="Torres T.T."/>
            <person name="Ward R.J."/>
            <person name="Monesi N."/>
        </authorList>
    </citation>
    <scope>NUCLEOTIDE SEQUENCE</scope>
    <source>
        <strain evidence="13">HSMRA1968</strain>
        <tissue evidence="13">Whole embryos</tissue>
    </source>
</reference>
<feature type="region of interest" description="Disordered" evidence="11">
    <location>
        <begin position="79"/>
        <end position="99"/>
    </location>
</feature>
<dbReference type="GO" id="GO:0008654">
    <property type="term" value="P:phospholipid biosynthetic process"/>
    <property type="evidence" value="ECO:0007669"/>
    <property type="project" value="UniProtKB-KW"/>
</dbReference>
<evidence type="ECO:0000313" key="13">
    <source>
        <dbReference type="EMBL" id="KAJ6645068.1"/>
    </source>
</evidence>
<keyword evidence="14" id="KW-1185">Reference proteome</keyword>
<organism evidence="13 14">
    <name type="scientific">Pseudolycoriella hygida</name>
    <dbReference type="NCBI Taxonomy" id="35572"/>
    <lineage>
        <taxon>Eukaryota</taxon>
        <taxon>Metazoa</taxon>
        <taxon>Ecdysozoa</taxon>
        <taxon>Arthropoda</taxon>
        <taxon>Hexapoda</taxon>
        <taxon>Insecta</taxon>
        <taxon>Pterygota</taxon>
        <taxon>Neoptera</taxon>
        <taxon>Endopterygota</taxon>
        <taxon>Diptera</taxon>
        <taxon>Nematocera</taxon>
        <taxon>Sciaroidea</taxon>
        <taxon>Sciaridae</taxon>
        <taxon>Pseudolycoriella</taxon>
    </lineage>
</organism>
<keyword evidence="1" id="KW-1003">Cell membrane</keyword>
<dbReference type="AlphaFoldDB" id="A0A9Q0S5R9"/>
<keyword evidence="2" id="KW-0444">Lipid biosynthesis</keyword>
<keyword evidence="5 12" id="KW-0472">Membrane</keyword>
<sequence>VNCDFGGQIAPFTIYIGQPEPGHHPLHFQADWLSKQRGGTVPAEVMDAVAKLKDLAAKNNVLLEELCVYALGSAQENENEAAEEKSSLEGKDSNVDEEERKEMKQYRDFSKIIHREGYIFIVSFAAVTFLLGSFSSTLGYIGFFATIWCAYFFRNPDRFTPIDDNLVVSPADGIIQKIMEVPPPAELGLGSQEMIRISIFLNIFNVHVNRIPANGKILALHYNPGKFLNASLDKASIHNERQSVLMEMSNGQQIIFVQIAGLIARRILCDLEEEAEVKVGERYGIIRFGSRVDVYLPLKTPICVTEGQVSVGGETIIADFRIKKTSEPRFEK</sequence>
<keyword evidence="4" id="KW-0443">Lipid metabolism</keyword>
<dbReference type="PANTHER" id="PTHR35809">
    <property type="entry name" value="ARCHAETIDYLSERINE DECARBOXYLASE PROENZYME-RELATED"/>
    <property type="match status" value="1"/>
</dbReference>
<dbReference type="GO" id="GO:0004609">
    <property type="term" value="F:phosphatidylserine decarboxylase activity"/>
    <property type="evidence" value="ECO:0007669"/>
    <property type="project" value="InterPro"/>
</dbReference>
<keyword evidence="7" id="KW-0594">Phospholipid biosynthesis</keyword>
<keyword evidence="8" id="KW-0456">Lyase</keyword>
<feature type="non-terminal residue" evidence="13">
    <location>
        <position position="1"/>
    </location>
</feature>
<evidence type="ECO:0000256" key="8">
    <source>
        <dbReference type="ARBA" id="ARBA00023239"/>
    </source>
</evidence>
<proteinExistence type="inferred from homology"/>
<keyword evidence="9" id="KW-1208">Phospholipid metabolism</keyword>
<evidence type="ECO:0000256" key="11">
    <source>
        <dbReference type="SAM" id="MobiDB-lite"/>
    </source>
</evidence>
<evidence type="ECO:0000256" key="3">
    <source>
        <dbReference type="ARBA" id="ARBA00022793"/>
    </source>
</evidence>
<evidence type="ECO:0000256" key="2">
    <source>
        <dbReference type="ARBA" id="ARBA00022516"/>
    </source>
</evidence>
<evidence type="ECO:0000256" key="7">
    <source>
        <dbReference type="ARBA" id="ARBA00023209"/>
    </source>
</evidence>
<dbReference type="Proteomes" id="UP001151699">
    <property type="component" value="Chromosome A"/>
</dbReference>